<feature type="region of interest" description="Disordered" evidence="2">
    <location>
        <begin position="417"/>
        <end position="436"/>
    </location>
</feature>
<evidence type="ECO:0008006" key="5">
    <source>
        <dbReference type="Google" id="ProtNLM"/>
    </source>
</evidence>
<evidence type="ECO:0000256" key="1">
    <source>
        <dbReference type="SAM" id="Coils"/>
    </source>
</evidence>
<protein>
    <recommendedName>
        <fullName evidence="5">Trichohyalin-plectin-homology domain-containing protein</fullName>
    </recommendedName>
</protein>
<comment type="caution">
    <text evidence="3">The sequence shown here is derived from an EMBL/GenBank/DDBJ whole genome shotgun (WGS) entry which is preliminary data.</text>
</comment>
<feature type="region of interest" description="Disordered" evidence="2">
    <location>
        <begin position="219"/>
        <end position="298"/>
    </location>
</feature>
<proteinExistence type="predicted"/>
<feature type="coiled-coil region" evidence="1">
    <location>
        <begin position="448"/>
        <end position="500"/>
    </location>
</feature>
<dbReference type="OrthoDB" id="197809at2759"/>
<accession>A0A9W7GCK1</accession>
<dbReference type="AlphaFoldDB" id="A0A9W7GCK1"/>
<evidence type="ECO:0000256" key="2">
    <source>
        <dbReference type="SAM" id="MobiDB-lite"/>
    </source>
</evidence>
<feature type="compositionally biased region" description="Polar residues" evidence="2">
    <location>
        <begin position="55"/>
        <end position="65"/>
    </location>
</feature>
<organism evidence="3 4">
    <name type="scientific">Triparma columacea</name>
    <dbReference type="NCBI Taxonomy" id="722753"/>
    <lineage>
        <taxon>Eukaryota</taxon>
        <taxon>Sar</taxon>
        <taxon>Stramenopiles</taxon>
        <taxon>Ochrophyta</taxon>
        <taxon>Bolidophyceae</taxon>
        <taxon>Parmales</taxon>
        <taxon>Triparmaceae</taxon>
        <taxon>Triparma</taxon>
    </lineage>
</organism>
<evidence type="ECO:0000313" key="4">
    <source>
        <dbReference type="Proteomes" id="UP001165065"/>
    </source>
</evidence>
<feature type="region of interest" description="Disordered" evidence="2">
    <location>
        <begin position="582"/>
        <end position="613"/>
    </location>
</feature>
<keyword evidence="4" id="KW-1185">Reference proteome</keyword>
<feature type="region of interest" description="Disordered" evidence="2">
    <location>
        <begin position="357"/>
        <end position="382"/>
    </location>
</feature>
<sequence length="613" mass="70359">MSSSLPMSFRSIGGSKYPPRKPQKTSALPSGRNLDAYEAMKANLTSKQRAAAISGMNSARSSASNSDEKKQKMLRILERNNAVAERKKQQAIVLQKLTVKFGVSNDKATKSALANTIKKMVDLFFGELGTKPLSASVMNDLEAKIKSACDKIPAEVAAYKKDFERQGRPRSNPVPNLDLENANAKSNSNFVLPQNIDNDWSALTIANAIEYEEGKKREKINDKKKKAMQREKFDKQKAERDERKRIEKENEMLEQQRMKNDYENYLKEEAERQAREDQRHNELRKMYSEQMEERRIEKEKEQLRQKIEAEKEAARLARELKSSRDKAARIKSEEKKLYQDMVSESAQNEVLRQRLKERAAEEDKKMMAEHKARLDKEDAKRAKALQDRMSRYEAIGNDWATSGAGAKKAAEEKKMMDIVNREAKKKDDRDDERIRRDKEKLVQDKIMMKKLNSQLMVEKAARDKAEADNEMSFARSLISRTNAEMNAERAKNERRRKDALDYKKNLVTQIADNRVQAQREQTELAVSKTERAMNSKLFAKLHEDSELIGKINQRYDTEAARTARTQRDGEGVASLMVHDNLGVVGKGRGGRRKGGSPNKRMGGNRRIVNRPRK</sequence>
<dbReference type="EMBL" id="BRYA01001360">
    <property type="protein sequence ID" value="GMI42075.1"/>
    <property type="molecule type" value="Genomic_DNA"/>
</dbReference>
<feature type="compositionally biased region" description="Basic and acidic residues" evidence="2">
    <location>
        <begin position="228"/>
        <end position="298"/>
    </location>
</feature>
<name>A0A9W7GCK1_9STRA</name>
<feature type="region of interest" description="Disordered" evidence="2">
    <location>
        <begin position="1"/>
        <end position="33"/>
    </location>
</feature>
<reference evidence="4" key="1">
    <citation type="journal article" date="2023" name="Commun. Biol.">
        <title>Genome analysis of Parmales, the sister group of diatoms, reveals the evolutionary specialization of diatoms from phago-mixotrophs to photoautotrophs.</title>
        <authorList>
            <person name="Ban H."/>
            <person name="Sato S."/>
            <person name="Yoshikawa S."/>
            <person name="Yamada K."/>
            <person name="Nakamura Y."/>
            <person name="Ichinomiya M."/>
            <person name="Sato N."/>
            <person name="Blanc-Mathieu R."/>
            <person name="Endo H."/>
            <person name="Kuwata A."/>
            <person name="Ogata H."/>
        </authorList>
    </citation>
    <scope>NUCLEOTIDE SEQUENCE [LARGE SCALE GENOMIC DNA]</scope>
</reference>
<keyword evidence="1" id="KW-0175">Coiled coil</keyword>
<gene>
    <name evidence="3" type="ORF">TrCOL_g6784</name>
</gene>
<evidence type="ECO:0000313" key="3">
    <source>
        <dbReference type="EMBL" id="GMI42075.1"/>
    </source>
</evidence>
<dbReference type="Proteomes" id="UP001165065">
    <property type="component" value="Unassembled WGS sequence"/>
</dbReference>
<feature type="region of interest" description="Disordered" evidence="2">
    <location>
        <begin position="49"/>
        <end position="69"/>
    </location>
</feature>